<dbReference type="InterPro" id="IPR049552">
    <property type="entry name" value="PKS_DH_N"/>
</dbReference>
<dbReference type="FunFam" id="3.40.50.720:FF:000209">
    <property type="entry name" value="Polyketide synthase Pks12"/>
    <property type="match status" value="1"/>
</dbReference>
<dbReference type="EMBL" id="MU005606">
    <property type="protein sequence ID" value="KAF2679048.1"/>
    <property type="molecule type" value="Genomic_DNA"/>
</dbReference>
<feature type="domain" description="PKS/mFAS DH" evidence="10">
    <location>
        <begin position="930"/>
        <end position="1249"/>
    </location>
</feature>
<dbReference type="Proteomes" id="UP000799291">
    <property type="component" value="Unassembled WGS sequence"/>
</dbReference>
<dbReference type="PROSITE" id="PS52004">
    <property type="entry name" value="KS3_2"/>
    <property type="match status" value="1"/>
</dbReference>
<dbReference type="InterPro" id="IPR014031">
    <property type="entry name" value="Ketoacyl_synth_C"/>
</dbReference>
<dbReference type="Pfam" id="PF00107">
    <property type="entry name" value="ADH_zinc_N"/>
    <property type="match status" value="1"/>
</dbReference>
<dbReference type="Pfam" id="PF21089">
    <property type="entry name" value="PKS_DH_N"/>
    <property type="match status" value="1"/>
</dbReference>
<dbReference type="InterPro" id="IPR014043">
    <property type="entry name" value="Acyl_transferase_dom"/>
</dbReference>
<dbReference type="CDD" id="cd00833">
    <property type="entry name" value="PKS"/>
    <property type="match status" value="1"/>
</dbReference>
<dbReference type="GO" id="GO:0004312">
    <property type="term" value="F:fatty acid synthase activity"/>
    <property type="evidence" value="ECO:0007669"/>
    <property type="project" value="TreeGrafter"/>
</dbReference>
<dbReference type="Pfam" id="PF23297">
    <property type="entry name" value="ACP_SdgA_C"/>
    <property type="match status" value="1"/>
</dbReference>
<dbReference type="PANTHER" id="PTHR43775:SF29">
    <property type="entry name" value="ASPERFURANONE POLYKETIDE SYNTHASE AFOG-RELATED"/>
    <property type="match status" value="1"/>
</dbReference>
<keyword evidence="12" id="KW-1185">Reference proteome</keyword>
<evidence type="ECO:0000313" key="11">
    <source>
        <dbReference type="EMBL" id="KAF2679048.1"/>
    </source>
</evidence>
<dbReference type="InterPro" id="IPR016039">
    <property type="entry name" value="Thiolase-like"/>
</dbReference>
<evidence type="ECO:0000256" key="4">
    <source>
        <dbReference type="ARBA" id="ARBA00022857"/>
    </source>
</evidence>
<dbReference type="GO" id="GO:0006633">
    <property type="term" value="P:fatty acid biosynthetic process"/>
    <property type="evidence" value="ECO:0007669"/>
    <property type="project" value="TreeGrafter"/>
</dbReference>
<dbReference type="Pfam" id="PF08240">
    <property type="entry name" value="ADH_N"/>
    <property type="match status" value="1"/>
</dbReference>
<dbReference type="GO" id="GO:1901336">
    <property type="term" value="P:lactone biosynthetic process"/>
    <property type="evidence" value="ECO:0007669"/>
    <property type="project" value="UniProtKB-ARBA"/>
</dbReference>
<evidence type="ECO:0000256" key="3">
    <source>
        <dbReference type="ARBA" id="ARBA00022679"/>
    </source>
</evidence>
<keyword evidence="5" id="KW-0511">Multifunctional enzyme</keyword>
<dbReference type="InterPro" id="IPR032821">
    <property type="entry name" value="PKS_assoc"/>
</dbReference>
<evidence type="ECO:0000256" key="5">
    <source>
        <dbReference type="ARBA" id="ARBA00023268"/>
    </source>
</evidence>
<dbReference type="Pfam" id="PF02801">
    <property type="entry name" value="Ketoacyl-synt_C"/>
    <property type="match status" value="1"/>
</dbReference>
<dbReference type="Gene3D" id="3.40.50.720">
    <property type="entry name" value="NAD(P)-binding Rossmann-like Domain"/>
    <property type="match status" value="1"/>
</dbReference>
<dbReference type="InterPro" id="IPR009081">
    <property type="entry name" value="PP-bd_ACP"/>
</dbReference>
<dbReference type="InterPro" id="IPR020843">
    <property type="entry name" value="ER"/>
</dbReference>
<accession>A0A6G1ILS7</accession>
<dbReference type="Gene3D" id="3.90.180.10">
    <property type="entry name" value="Medium-chain alcohol dehydrogenases, catalytic domain"/>
    <property type="match status" value="1"/>
</dbReference>
<dbReference type="InterPro" id="IPR016035">
    <property type="entry name" value="Acyl_Trfase/lysoPLipase"/>
</dbReference>
<dbReference type="Gene3D" id="1.10.1200.10">
    <property type="entry name" value="ACP-like"/>
    <property type="match status" value="1"/>
</dbReference>
<dbReference type="SUPFAM" id="SSF47336">
    <property type="entry name" value="ACP-like"/>
    <property type="match status" value="1"/>
</dbReference>
<dbReference type="Gene3D" id="3.10.129.110">
    <property type="entry name" value="Polyketide synthase dehydratase"/>
    <property type="match status" value="1"/>
</dbReference>
<feature type="active site" description="Proton donor; for dehydratase activity" evidence="7">
    <location>
        <position position="1159"/>
    </location>
</feature>
<dbReference type="SMART" id="SM00822">
    <property type="entry name" value="PKS_KR"/>
    <property type="match status" value="1"/>
</dbReference>
<feature type="domain" description="Ketosynthase family 3 (KS3)" evidence="9">
    <location>
        <begin position="9"/>
        <end position="433"/>
    </location>
</feature>
<dbReference type="InterPro" id="IPR020841">
    <property type="entry name" value="PKS_Beta-ketoAc_synthase_dom"/>
</dbReference>
<dbReference type="InterPro" id="IPR020806">
    <property type="entry name" value="PKS_PP-bd"/>
</dbReference>
<dbReference type="InterPro" id="IPR013968">
    <property type="entry name" value="PKS_KR"/>
</dbReference>
<dbReference type="PANTHER" id="PTHR43775">
    <property type="entry name" value="FATTY ACID SYNTHASE"/>
    <property type="match status" value="1"/>
</dbReference>
<keyword evidence="6" id="KW-0012">Acyltransferase</keyword>
<dbReference type="InterPro" id="IPR020807">
    <property type="entry name" value="PKS_DH"/>
</dbReference>
<dbReference type="Gene3D" id="3.40.366.10">
    <property type="entry name" value="Malonyl-Coenzyme A Acyl Carrier Protein, domain 2"/>
    <property type="match status" value="1"/>
</dbReference>
<keyword evidence="1" id="KW-0596">Phosphopantetheine</keyword>
<dbReference type="Pfam" id="PF23114">
    <property type="entry name" value="NAD-bd_HRPKS_sdrA"/>
    <property type="match status" value="1"/>
</dbReference>
<dbReference type="InterPro" id="IPR013149">
    <property type="entry name" value="ADH-like_C"/>
</dbReference>
<feature type="domain" description="Carrier" evidence="8">
    <location>
        <begin position="2287"/>
        <end position="2364"/>
    </location>
</feature>
<dbReference type="GO" id="GO:0031177">
    <property type="term" value="F:phosphopantetheine binding"/>
    <property type="evidence" value="ECO:0007669"/>
    <property type="project" value="InterPro"/>
</dbReference>
<dbReference type="SMART" id="SM00827">
    <property type="entry name" value="PKS_AT"/>
    <property type="match status" value="1"/>
</dbReference>
<evidence type="ECO:0000256" key="6">
    <source>
        <dbReference type="ARBA" id="ARBA00023315"/>
    </source>
</evidence>
<dbReference type="GO" id="GO:0044550">
    <property type="term" value="P:secondary metabolite biosynthetic process"/>
    <property type="evidence" value="ECO:0007669"/>
    <property type="project" value="TreeGrafter"/>
</dbReference>
<feature type="active site" description="Proton acceptor; for dehydratase activity" evidence="7">
    <location>
        <position position="962"/>
    </location>
</feature>
<dbReference type="SMART" id="SM00829">
    <property type="entry name" value="PKS_ER"/>
    <property type="match status" value="1"/>
</dbReference>
<organism evidence="11 12">
    <name type="scientific">Lentithecium fluviatile CBS 122367</name>
    <dbReference type="NCBI Taxonomy" id="1168545"/>
    <lineage>
        <taxon>Eukaryota</taxon>
        <taxon>Fungi</taxon>
        <taxon>Dikarya</taxon>
        <taxon>Ascomycota</taxon>
        <taxon>Pezizomycotina</taxon>
        <taxon>Dothideomycetes</taxon>
        <taxon>Pleosporomycetidae</taxon>
        <taxon>Pleosporales</taxon>
        <taxon>Massarineae</taxon>
        <taxon>Lentitheciaceae</taxon>
        <taxon>Lentithecium</taxon>
    </lineage>
</organism>
<dbReference type="InterPro" id="IPR036291">
    <property type="entry name" value="NAD(P)-bd_dom_sf"/>
</dbReference>
<dbReference type="Pfam" id="PF00698">
    <property type="entry name" value="Acyl_transf_1"/>
    <property type="match status" value="1"/>
</dbReference>
<dbReference type="OrthoDB" id="329835at2759"/>
<dbReference type="SMART" id="SM00826">
    <property type="entry name" value="PKS_DH"/>
    <property type="match status" value="1"/>
</dbReference>
<dbReference type="Gene3D" id="3.40.47.10">
    <property type="match status" value="1"/>
</dbReference>
<dbReference type="Pfam" id="PF16197">
    <property type="entry name" value="KAsynt_C_assoc"/>
    <property type="match status" value="1"/>
</dbReference>
<evidence type="ECO:0000259" key="9">
    <source>
        <dbReference type="PROSITE" id="PS52004"/>
    </source>
</evidence>
<dbReference type="Pfam" id="PF00109">
    <property type="entry name" value="ketoacyl-synt"/>
    <property type="match status" value="1"/>
</dbReference>
<dbReference type="CDD" id="cd05195">
    <property type="entry name" value="enoyl_red"/>
    <property type="match status" value="1"/>
</dbReference>
<dbReference type="InterPro" id="IPR049551">
    <property type="entry name" value="PKS_DH_C"/>
</dbReference>
<dbReference type="InterPro" id="IPR013154">
    <property type="entry name" value="ADH-like_N"/>
</dbReference>
<dbReference type="PROSITE" id="PS52019">
    <property type="entry name" value="PKS_MFAS_DH"/>
    <property type="match status" value="1"/>
</dbReference>
<keyword evidence="4" id="KW-0521">NADP</keyword>
<dbReference type="InterPro" id="IPR050091">
    <property type="entry name" value="PKS_NRPS_Biosynth_Enz"/>
</dbReference>
<protein>
    <submittedName>
        <fullName evidence="11">Phenolpthiocerol synthesis polyketide synthase ppsB</fullName>
    </submittedName>
</protein>
<feature type="region of interest" description="N-terminal hotdog fold" evidence="7">
    <location>
        <begin position="930"/>
        <end position="1065"/>
    </location>
</feature>
<dbReference type="InterPro" id="IPR011032">
    <property type="entry name" value="GroES-like_sf"/>
</dbReference>
<evidence type="ECO:0000313" key="12">
    <source>
        <dbReference type="Proteomes" id="UP000799291"/>
    </source>
</evidence>
<gene>
    <name evidence="11" type="ORF">K458DRAFT_394195</name>
</gene>
<dbReference type="Pfam" id="PF14765">
    <property type="entry name" value="PS-DH"/>
    <property type="match status" value="1"/>
</dbReference>
<dbReference type="SUPFAM" id="SSF52151">
    <property type="entry name" value="FabD/lysophospholipase-like"/>
    <property type="match status" value="1"/>
</dbReference>
<dbReference type="InterPro" id="IPR042104">
    <property type="entry name" value="PKS_dehydratase_sf"/>
</dbReference>
<dbReference type="InterPro" id="IPR056501">
    <property type="entry name" value="NAD-bd_HRPKS_sdrA"/>
</dbReference>
<dbReference type="Pfam" id="PF08659">
    <property type="entry name" value="KR"/>
    <property type="match status" value="1"/>
</dbReference>
<dbReference type="SMART" id="SM00825">
    <property type="entry name" value="PKS_KS"/>
    <property type="match status" value="1"/>
</dbReference>
<dbReference type="SUPFAM" id="SSF50129">
    <property type="entry name" value="GroES-like"/>
    <property type="match status" value="1"/>
</dbReference>
<dbReference type="SUPFAM" id="SSF51735">
    <property type="entry name" value="NAD(P)-binding Rossmann-fold domains"/>
    <property type="match status" value="2"/>
</dbReference>
<dbReference type="SUPFAM" id="SSF55048">
    <property type="entry name" value="Probable ACP-binding domain of malonyl-CoA ACP transacylase"/>
    <property type="match status" value="1"/>
</dbReference>
<dbReference type="InterPro" id="IPR049900">
    <property type="entry name" value="PKS_mFAS_DH"/>
</dbReference>
<dbReference type="InterPro" id="IPR014030">
    <property type="entry name" value="Ketoacyl_synth_N"/>
</dbReference>
<evidence type="ECO:0000259" key="8">
    <source>
        <dbReference type="PROSITE" id="PS50075"/>
    </source>
</evidence>
<evidence type="ECO:0000256" key="2">
    <source>
        <dbReference type="ARBA" id="ARBA00022553"/>
    </source>
</evidence>
<dbReference type="InterPro" id="IPR001227">
    <property type="entry name" value="Ac_transferase_dom_sf"/>
</dbReference>
<name>A0A6G1ILS7_9PLEO</name>
<dbReference type="InterPro" id="IPR036736">
    <property type="entry name" value="ACP-like_sf"/>
</dbReference>
<dbReference type="InterPro" id="IPR057326">
    <property type="entry name" value="KR_dom"/>
</dbReference>
<feature type="region of interest" description="C-terminal hotdog fold" evidence="7">
    <location>
        <begin position="1093"/>
        <end position="1249"/>
    </location>
</feature>
<keyword evidence="2" id="KW-0597">Phosphoprotein</keyword>
<evidence type="ECO:0000256" key="1">
    <source>
        <dbReference type="ARBA" id="ARBA00022450"/>
    </source>
</evidence>
<dbReference type="PROSITE" id="PS50075">
    <property type="entry name" value="CARRIER"/>
    <property type="match status" value="1"/>
</dbReference>
<dbReference type="SUPFAM" id="SSF53901">
    <property type="entry name" value="Thiolase-like"/>
    <property type="match status" value="1"/>
</dbReference>
<dbReference type="SMART" id="SM00823">
    <property type="entry name" value="PKS_PP"/>
    <property type="match status" value="1"/>
</dbReference>
<evidence type="ECO:0000259" key="10">
    <source>
        <dbReference type="PROSITE" id="PS52019"/>
    </source>
</evidence>
<proteinExistence type="predicted"/>
<reference evidence="11" key="1">
    <citation type="journal article" date="2020" name="Stud. Mycol.">
        <title>101 Dothideomycetes genomes: a test case for predicting lifestyles and emergence of pathogens.</title>
        <authorList>
            <person name="Haridas S."/>
            <person name="Albert R."/>
            <person name="Binder M."/>
            <person name="Bloem J."/>
            <person name="Labutti K."/>
            <person name="Salamov A."/>
            <person name="Andreopoulos B."/>
            <person name="Baker S."/>
            <person name="Barry K."/>
            <person name="Bills G."/>
            <person name="Bluhm B."/>
            <person name="Cannon C."/>
            <person name="Castanera R."/>
            <person name="Culley D."/>
            <person name="Daum C."/>
            <person name="Ezra D."/>
            <person name="Gonzalez J."/>
            <person name="Henrissat B."/>
            <person name="Kuo A."/>
            <person name="Liang C."/>
            <person name="Lipzen A."/>
            <person name="Lutzoni F."/>
            <person name="Magnuson J."/>
            <person name="Mondo S."/>
            <person name="Nolan M."/>
            <person name="Ohm R."/>
            <person name="Pangilinan J."/>
            <person name="Park H.-J."/>
            <person name="Ramirez L."/>
            <person name="Alfaro M."/>
            <person name="Sun H."/>
            <person name="Tritt A."/>
            <person name="Yoshinaga Y."/>
            <person name="Zwiers L.-H."/>
            <person name="Turgeon B."/>
            <person name="Goodwin S."/>
            <person name="Spatafora J."/>
            <person name="Crous P."/>
            <person name="Grigoriev I."/>
        </authorList>
    </citation>
    <scope>NUCLEOTIDE SEQUENCE</scope>
    <source>
        <strain evidence="11">CBS 122367</strain>
    </source>
</reference>
<dbReference type="GO" id="GO:0016491">
    <property type="term" value="F:oxidoreductase activity"/>
    <property type="evidence" value="ECO:0007669"/>
    <property type="project" value="InterPro"/>
</dbReference>
<dbReference type="InterPro" id="IPR016036">
    <property type="entry name" value="Malonyl_transacylase_ACP-bd"/>
</dbReference>
<sequence length="2370" mass="257901">MPSASIPADIPIAVVGLACRFPGDASSPSKFWDLLKNGRDAYSPTSTRWNSDAFHHPNSSRLNVLPTKGGHFIKQNPYAFDAAFFNIIATEAIALDPKQRIAMEVTYEAFENAGMSLQHVSGTQTACYIGSGVSDYRGSVERDFMHYPKYHLLGTGDEMISNRISHFLNIHGPSATVQTACSSSLMATHLACQSLKSGESEMAITGGVSLMLTPDFTTHLNNLSFLNPAGKSKAFDESAAGYGRGEGCGIIILKRLDKAVQDGDAIRAVIRATGANSDGYTQGVTMPSLEAQAALIKYVYESHGLDYSLTQYVEAHGTGTKVGDPIETKAIYSTIGKGASKPRKLWIGSVKPQIGHLESAAGVAGIIKGILSMENGLIPPNIHFSKPNPAIPFDEWNVAVPTKLIPWPIAHTKRMSVSGFGMGGTNGHVVLEAFHPNPGNDFSSSAVMTKPAFKRNADALVEHLDSLGPAASSPEYLVNLAHTLSGAKSGLSWKATCLAESVRELRDYLTTKPGESAIRNGNSISHPRIGFVFTGQGTQWARMGIEMLERPVFRDSVARSADFLRDMGCLWDPVTELTKAPDDSRLSQPEISQPICSVLQIGLVEELRSWGVTPSKVVGHSSGEIAAAYSIGALSHRDAIAAAYFRGMASARLRVDAPNLKGGMMAVGSPREEAEDLISEAKLDGKATVACVNSPSSVTISGDVDALELLRAICDERKVFARRLKVEMAYHSRHMNRISGNYSASIADIEPTQQDPQDEGKEGSSSHTQIMVSSVTGHEVPPELLGPYYWLRNLVSPVLFSDAVKELVSPAEAEANGDTGANHKTVDLLIEVGPHSALGGPVEQILSHHGIKDVGYKSILTRGRNAVDTSLELAADLFLAGTPLHLSKVNADLKVRRLTDLPPYQWNHSKVFRHETRIQRELVNRKFATKSNIGAQVPMMDESQHVWRNFIRLADEPWLRGHMVGNTVLFPAAGLVSMALDAVQQLVETGKTARSFRLRDVSFFAAMVLPEDVSTEVIIHMRPHLIATSGSTPAAWWEFTISSCVGTNQLRDNCRGLITIDYVETTSEQMAREDASFEAARIADYRRVLKELPETFSKKDFYNQFQKAAWQYGEVFQGVENVHLGDGKTTYDVTLVDIGETFSKEQLDRPFLIHGAALDAILQGCLGSTYKNNSFEFDKPLLPTFIGELEISLDIPADIGYVLPGLCLSKRHGFNELSSNIYTFDDSLSKVYLSVTDFRVSELENDTDKQRGQQIEADPAEITSEVCWNWALQASKADEIKSIVSAAKQEDRVVELIRIFLHDNPAATVIELVSDYEALSHATMPQLRRGTILPSKVKYAVADTSREGIEKGANSDLVGEAFTLVGLDGAFPADIAPADLLVIQLIDTLEDLDRLLGRFIGLGKPEAAVVLAVHNNPKEATFALEAKGFRCVFDVADVDTSVSLYKQQQSEHTNGTNGISKDELFIIEPSVSSIGTKSFSNALQDAVADQGYNASATTWSEISARAANEITGKTFISLLELEQPLLDSLSEPDFHSIKKLTLNCERLLWITRGDDPLMGIVDGLARTIKSEVASIKFQVLHLSSQEKAVQRGPSLAARIVTSETKDDEFRERDGLLQVSRIFTSVEGNQDVRHCLEDSVRVQPLSDQEAPVRLTIGKPGLLDTLRFITDGRMKVPLGETEIEVDVKATGVNFKDVMASMGLVEVSLIGQEASGIVVATGSKAVGRFKPGDRVTLLWNGMHATKVRIDHRLAVMIPDSMSFEEGAALPMVHAVAYHALVNIAKLREGQSVLIHAAAGGVGQAVLQLAAYLGLKVYVTVGSEDKRQLVMSKYNVPESHIFHSRDASFVKAIKRVTGGRGVDCIMNSLSGELLRVSWSCLATFGTFVEIGLRDITNNMRLDMRPFKKSTNFTFIDIANFFTEDLDGLGRILDDAFALIRKGVLTTPKPLMIYPVSEIETVFRTMQQGKHRGKLVLSLADGAQAPVLRKAKDAVRFDADATYLFVGGLGGLGRSLAREFVECGARNIAFISRSGGSSAEARAIVDELSSRSVHVKAFRGDISDETSFLAAMEQCSRDLPPVKGVIQMAMVLRDALFENMSYEEWTLPLRPKVQGTWNLHRFFDHTRPLHFFIICSSVSGIFGNAGQAQYAAGNTYQDALAHFRRAQGLKGVAVNLGIMRDVGMLAEQGATGNLKLWENVLGIREPAFHALMKSLIIRQCDGDDMCPAQVCTGLGTADIVASHGLDRPYYFNDARFGPLAVTSVAAQSSSSSEQQVAASPLARLGEAVSKEQAVGIITDALVKKTAEILQMPASEVDPGRPMYRYGVDSLVALEVKNWITRELKANVALLEILAAVPMTNFAEKIAERSKLVGGS</sequence>
<evidence type="ECO:0000256" key="7">
    <source>
        <dbReference type="PROSITE-ProRule" id="PRU01363"/>
    </source>
</evidence>
<keyword evidence="3" id="KW-0808">Transferase</keyword>